<dbReference type="InterPro" id="IPR006528">
    <property type="entry name" value="Phage_head_morphogenesis_dom"/>
</dbReference>
<accession>A0A2A6RHB2</accession>
<evidence type="ECO:0000259" key="2">
    <source>
        <dbReference type="Pfam" id="PF04233"/>
    </source>
</evidence>
<comment type="caution">
    <text evidence="3">The sequence shown here is derived from an EMBL/GenBank/DDBJ whole genome shotgun (WGS) entry which is preliminary data.</text>
</comment>
<keyword evidence="4" id="KW-1185">Reference proteome</keyword>
<dbReference type="OrthoDB" id="976362at2"/>
<evidence type="ECO:0000313" key="4">
    <source>
        <dbReference type="Proteomes" id="UP000220527"/>
    </source>
</evidence>
<gene>
    <name evidence="3" type="ORF">CJ255_14755</name>
</gene>
<dbReference type="EMBL" id="NQWI01000076">
    <property type="protein sequence ID" value="PDW02286.1"/>
    <property type="molecule type" value="Genomic_DNA"/>
</dbReference>
<dbReference type="AlphaFoldDB" id="A0A2A6RHB2"/>
<reference evidence="4" key="1">
    <citation type="submission" date="2017-08" db="EMBL/GenBank/DDBJ databases">
        <authorList>
            <person name="Grouzdev D.S."/>
            <person name="Gaisin V.A."/>
            <person name="Rysina M.S."/>
            <person name="Gorlenko V.M."/>
        </authorList>
    </citation>
    <scope>NUCLEOTIDE SEQUENCE [LARGE SCALE GENOMIC DNA]</scope>
    <source>
        <strain evidence="4">Kir15-3F</strain>
    </source>
</reference>
<dbReference type="Pfam" id="PF04233">
    <property type="entry name" value="Phage_Mu_F"/>
    <property type="match status" value="1"/>
</dbReference>
<feature type="region of interest" description="Disordered" evidence="1">
    <location>
        <begin position="347"/>
        <end position="374"/>
    </location>
</feature>
<dbReference type="Proteomes" id="UP000220527">
    <property type="component" value="Unassembled WGS sequence"/>
</dbReference>
<evidence type="ECO:0000313" key="3">
    <source>
        <dbReference type="EMBL" id="PDW02286.1"/>
    </source>
</evidence>
<proteinExistence type="predicted"/>
<dbReference type="NCBIfam" id="TIGR01641">
    <property type="entry name" value="phageSPP1_gp7"/>
    <property type="match status" value="1"/>
</dbReference>
<protein>
    <recommendedName>
        <fullName evidence="2">Phage head morphogenesis domain-containing protein</fullName>
    </recommendedName>
</protein>
<dbReference type="RefSeq" id="WP_097644867.1">
    <property type="nucleotide sequence ID" value="NZ_NQWI01000076.1"/>
</dbReference>
<sequence length="555" mass="60410">MTATVSELDATAAAFRAALLRRDEAALRRLMAAYQPAYAAIQREVAVLTAQIAAARAAGETIRPAWLRERGRLEVLERQIVQEWARFAATAEQVITQTQREAVVAAVVEAAALTQAALDEAGLPSRLAVGGSVTRLPTEATAALVGVLGDGSPLRGLLDALGQEAAASVEAALLRGVTIGRNPRQTARDIRTALGGNLTRALTIARTEHLRAYRGATLERFRDNADILRGWQWRASPSARTCAVCLAMDGREFGLNEAMPTHPNCRCTQIPLLRDRPAPTRTLGADWFADQDEATQRRILGPGAFDLYRSGRITLGDLVGVRNDPRWGPTIYRRSLGDVRGENLSGLGVADGAKGRGGSGGSSGDATPPKTPIAPTNRALAAARTEEDRIRAQRFESAFAVDRMGRVLLQKDGGKREVSFTRQEMGTLRGGIGVVFTHNHPDGWRFQPNDPRFAGNSFSKADLQFACTTQLSELRVVTPTRRYYLRPPAKGWSEATWNTEMKAFYEKAYKAVQADLIRKVKDGIMTLAEKDAATDHEILLRVASKFGMSYGYTED</sequence>
<name>A0A2A6RHB2_9CHLR</name>
<organism evidence="3 4">
    <name type="scientific">Candidatus Viridilinea mediisalina</name>
    <dbReference type="NCBI Taxonomy" id="2024553"/>
    <lineage>
        <taxon>Bacteria</taxon>
        <taxon>Bacillati</taxon>
        <taxon>Chloroflexota</taxon>
        <taxon>Chloroflexia</taxon>
        <taxon>Chloroflexales</taxon>
        <taxon>Chloroflexineae</taxon>
        <taxon>Oscillochloridaceae</taxon>
        <taxon>Candidatus Viridilinea</taxon>
    </lineage>
</organism>
<evidence type="ECO:0000256" key="1">
    <source>
        <dbReference type="SAM" id="MobiDB-lite"/>
    </source>
</evidence>
<feature type="domain" description="Phage head morphogenesis" evidence="2">
    <location>
        <begin position="168"/>
        <end position="270"/>
    </location>
</feature>